<dbReference type="Proteomes" id="UP000800094">
    <property type="component" value="Unassembled WGS sequence"/>
</dbReference>
<evidence type="ECO:0000313" key="1">
    <source>
        <dbReference type="EMBL" id="KAF2245750.1"/>
    </source>
</evidence>
<dbReference type="RefSeq" id="XP_033680754.1">
    <property type="nucleotide sequence ID" value="XM_033829708.1"/>
</dbReference>
<reference evidence="1" key="1">
    <citation type="journal article" date="2020" name="Stud. Mycol.">
        <title>101 Dothideomycetes genomes: a test case for predicting lifestyles and emergence of pathogens.</title>
        <authorList>
            <person name="Haridas S."/>
            <person name="Albert R."/>
            <person name="Binder M."/>
            <person name="Bloem J."/>
            <person name="Labutti K."/>
            <person name="Salamov A."/>
            <person name="Andreopoulos B."/>
            <person name="Baker S."/>
            <person name="Barry K."/>
            <person name="Bills G."/>
            <person name="Bluhm B."/>
            <person name="Cannon C."/>
            <person name="Castanera R."/>
            <person name="Culley D."/>
            <person name="Daum C."/>
            <person name="Ezra D."/>
            <person name="Gonzalez J."/>
            <person name="Henrissat B."/>
            <person name="Kuo A."/>
            <person name="Liang C."/>
            <person name="Lipzen A."/>
            <person name="Lutzoni F."/>
            <person name="Magnuson J."/>
            <person name="Mondo S."/>
            <person name="Nolan M."/>
            <person name="Ohm R."/>
            <person name="Pangilinan J."/>
            <person name="Park H.-J."/>
            <person name="Ramirez L."/>
            <person name="Alfaro M."/>
            <person name="Sun H."/>
            <person name="Tritt A."/>
            <person name="Yoshinaga Y."/>
            <person name="Zwiers L.-H."/>
            <person name="Turgeon B."/>
            <person name="Goodwin S."/>
            <person name="Spatafora J."/>
            <person name="Crous P."/>
            <person name="Grigoriev I."/>
        </authorList>
    </citation>
    <scope>NUCLEOTIDE SEQUENCE</scope>
    <source>
        <strain evidence="1">CBS 122368</strain>
    </source>
</reference>
<dbReference type="EMBL" id="ML987200">
    <property type="protein sequence ID" value="KAF2245750.1"/>
    <property type="molecule type" value="Genomic_DNA"/>
</dbReference>
<accession>A0A6A6I8A4</accession>
<evidence type="ECO:0000313" key="2">
    <source>
        <dbReference type="Proteomes" id="UP000800094"/>
    </source>
</evidence>
<proteinExistence type="predicted"/>
<keyword evidence="2" id="KW-1185">Reference proteome</keyword>
<organism evidence="1 2">
    <name type="scientific">Trematosphaeria pertusa</name>
    <dbReference type="NCBI Taxonomy" id="390896"/>
    <lineage>
        <taxon>Eukaryota</taxon>
        <taxon>Fungi</taxon>
        <taxon>Dikarya</taxon>
        <taxon>Ascomycota</taxon>
        <taxon>Pezizomycotina</taxon>
        <taxon>Dothideomycetes</taxon>
        <taxon>Pleosporomycetidae</taxon>
        <taxon>Pleosporales</taxon>
        <taxon>Massarineae</taxon>
        <taxon>Trematosphaeriaceae</taxon>
        <taxon>Trematosphaeria</taxon>
    </lineage>
</organism>
<protein>
    <submittedName>
        <fullName evidence="1">Uncharacterized protein</fullName>
    </submittedName>
</protein>
<dbReference type="AlphaFoldDB" id="A0A6A6I8A4"/>
<sequence>MAKCHNCDFCPNNAAKRDELSEPAAVVAEDEEAPELADVEGQCAKGCFTSYMACMRRPDGNIKVCRGAMCRSQCLKCSFCKHPDA</sequence>
<gene>
    <name evidence="1" type="ORF">BU26DRAFT_522135</name>
</gene>
<dbReference type="GeneID" id="54583038"/>
<name>A0A6A6I8A4_9PLEO</name>